<dbReference type="AlphaFoldDB" id="A0AAE3J3Y2"/>
<dbReference type="Pfam" id="PF21102">
    <property type="entry name" value="DprA_N"/>
    <property type="match status" value="1"/>
</dbReference>
<name>A0AAE3J3Y2_9RHOB</name>
<dbReference type="PANTHER" id="PTHR43022:SF1">
    <property type="entry name" value="PROTEIN SMF"/>
    <property type="match status" value="1"/>
</dbReference>
<dbReference type="Gene3D" id="1.10.10.10">
    <property type="entry name" value="Winged helix-like DNA-binding domain superfamily/Winged helix DNA-binding domain"/>
    <property type="match status" value="1"/>
</dbReference>
<dbReference type="InterPro" id="IPR003488">
    <property type="entry name" value="DprA"/>
</dbReference>
<feature type="domain" description="DprA winged helix" evidence="4">
    <location>
        <begin position="327"/>
        <end position="382"/>
    </location>
</feature>
<reference evidence="5" key="1">
    <citation type="submission" date="2022-10" db="EMBL/GenBank/DDBJ databases">
        <authorList>
            <person name="Yue Y."/>
        </authorList>
    </citation>
    <scope>NUCLEOTIDE SEQUENCE</scope>
    <source>
        <strain evidence="5">Z654</strain>
    </source>
</reference>
<dbReference type="Proteomes" id="UP001208041">
    <property type="component" value="Unassembled WGS sequence"/>
</dbReference>
<comment type="caution">
    <text evidence="5">The sequence shown here is derived from an EMBL/GenBank/DDBJ whole genome shotgun (WGS) entry which is preliminary data.</text>
</comment>
<dbReference type="Pfam" id="PF02481">
    <property type="entry name" value="DNA_processg_A"/>
    <property type="match status" value="1"/>
</dbReference>
<evidence type="ECO:0000256" key="2">
    <source>
        <dbReference type="SAM" id="MobiDB-lite"/>
    </source>
</evidence>
<accession>A0AAE3J3Y2</accession>
<sequence length="388" mass="41770">MQTDGAMMDEDSVSSLTPLTPPTSEDARLSWLRLLRSRRVGISTFYRLMQENETAERALEVLPEVARAAGVTDYAIAPLKDIENEFAAARKAGARMICRGEADYPKELANIADAPPLFWAIGDISLLKRPKIGIVGARNASSLGERMARKLSEGLSQQGLIVVSGLARGIDAACHKAALEGGTIAVQAGGVDKIYPKENTELFWEIGAKGLRISEDPIGVAPQARHFPKRNRIISGLSIGLVVVEAAARSGTLITARNALDQGREVMAVPGHPFDARATGSNMLIRDGAALIRNVDDILEQVADALEEPMTVAEQAEPDEQSCTQNTIAESADLHRQILERLGPSPLAEDQLIRDLAQPAHHVTAELVSLEVEGRIERAPGGYLMRVG</sequence>
<comment type="similarity">
    <text evidence="1">Belongs to the DprA/Smf family.</text>
</comment>
<dbReference type="Gene3D" id="3.40.50.450">
    <property type="match status" value="1"/>
</dbReference>
<protein>
    <submittedName>
        <fullName evidence="5">DNA-processing protein DprA</fullName>
    </submittedName>
</protein>
<dbReference type="InterPro" id="IPR041614">
    <property type="entry name" value="DprA_WH"/>
</dbReference>
<dbReference type="PANTHER" id="PTHR43022">
    <property type="entry name" value="PROTEIN SMF"/>
    <property type="match status" value="1"/>
</dbReference>
<feature type="domain" description="Smf/DprA SLOG" evidence="3">
    <location>
        <begin position="96"/>
        <end position="302"/>
    </location>
</feature>
<evidence type="ECO:0000313" key="6">
    <source>
        <dbReference type="Proteomes" id="UP001208041"/>
    </source>
</evidence>
<dbReference type="GO" id="GO:0009294">
    <property type="term" value="P:DNA-mediated transformation"/>
    <property type="evidence" value="ECO:0007669"/>
    <property type="project" value="InterPro"/>
</dbReference>
<dbReference type="Pfam" id="PF17782">
    <property type="entry name" value="WHD_DprA"/>
    <property type="match status" value="1"/>
</dbReference>
<dbReference type="NCBIfam" id="TIGR00732">
    <property type="entry name" value="dprA"/>
    <property type="match status" value="1"/>
</dbReference>
<dbReference type="InterPro" id="IPR036388">
    <property type="entry name" value="WH-like_DNA-bd_sf"/>
</dbReference>
<keyword evidence="6" id="KW-1185">Reference proteome</keyword>
<dbReference type="InterPro" id="IPR057666">
    <property type="entry name" value="DrpA_SLOG"/>
</dbReference>
<evidence type="ECO:0000313" key="5">
    <source>
        <dbReference type="EMBL" id="MCV6825257.1"/>
    </source>
</evidence>
<organism evidence="5 6">
    <name type="scientific">Halocynthiibacter halioticoli</name>
    <dbReference type="NCBI Taxonomy" id="2986804"/>
    <lineage>
        <taxon>Bacteria</taxon>
        <taxon>Pseudomonadati</taxon>
        <taxon>Pseudomonadota</taxon>
        <taxon>Alphaproteobacteria</taxon>
        <taxon>Rhodobacterales</taxon>
        <taxon>Paracoccaceae</taxon>
        <taxon>Halocynthiibacter</taxon>
    </lineage>
</organism>
<dbReference type="SUPFAM" id="SSF102405">
    <property type="entry name" value="MCP/YpsA-like"/>
    <property type="match status" value="1"/>
</dbReference>
<dbReference type="EMBL" id="JAOYFC010000002">
    <property type="protein sequence ID" value="MCV6825257.1"/>
    <property type="molecule type" value="Genomic_DNA"/>
</dbReference>
<evidence type="ECO:0000259" key="4">
    <source>
        <dbReference type="Pfam" id="PF17782"/>
    </source>
</evidence>
<evidence type="ECO:0000256" key="1">
    <source>
        <dbReference type="ARBA" id="ARBA00006525"/>
    </source>
</evidence>
<proteinExistence type="inferred from homology"/>
<gene>
    <name evidence="5" type="primary">dprA</name>
    <name evidence="5" type="ORF">OH136_11900</name>
</gene>
<dbReference type="RefSeq" id="WP_263954106.1">
    <property type="nucleotide sequence ID" value="NZ_JAOYFC010000002.1"/>
</dbReference>
<feature type="region of interest" description="Disordered" evidence="2">
    <location>
        <begin position="1"/>
        <end position="23"/>
    </location>
</feature>
<evidence type="ECO:0000259" key="3">
    <source>
        <dbReference type="Pfam" id="PF02481"/>
    </source>
</evidence>